<evidence type="ECO:0000313" key="2">
    <source>
        <dbReference type="Proteomes" id="UP001272137"/>
    </source>
</evidence>
<organism evidence="1 2">
    <name type="scientific">Burkholderia thailandensis</name>
    <dbReference type="NCBI Taxonomy" id="57975"/>
    <lineage>
        <taxon>Bacteria</taxon>
        <taxon>Pseudomonadati</taxon>
        <taxon>Pseudomonadota</taxon>
        <taxon>Betaproteobacteria</taxon>
        <taxon>Burkholderiales</taxon>
        <taxon>Burkholderiaceae</taxon>
        <taxon>Burkholderia</taxon>
        <taxon>pseudomallei group</taxon>
    </lineage>
</organism>
<proteinExistence type="predicted"/>
<gene>
    <name evidence="1" type="ORF">C7S16_0546</name>
</gene>
<dbReference type="Proteomes" id="UP001272137">
    <property type="component" value="Unassembled WGS sequence"/>
</dbReference>
<protein>
    <submittedName>
        <fullName evidence="1">Uncharacterized protein</fullName>
    </submittedName>
</protein>
<dbReference type="AlphaFoldDB" id="A0AAW9D6F4"/>
<reference evidence="1" key="1">
    <citation type="submission" date="2018-08" db="EMBL/GenBank/DDBJ databases">
        <title>Identification of Burkholderia cepacia strains that express a Burkholderia pseudomallei-like capsular polysaccharide.</title>
        <authorList>
            <person name="Burtnick M.N."/>
            <person name="Vongsouvath M."/>
            <person name="Newton P."/>
            <person name="Wuthiekanun V."/>
            <person name="Limmathurotsakul D."/>
            <person name="Brett P.J."/>
            <person name="Chantratita N."/>
            <person name="Dance D.A."/>
        </authorList>
    </citation>
    <scope>NUCLEOTIDE SEQUENCE</scope>
    <source>
        <strain evidence="1">SBXCC001</strain>
    </source>
</reference>
<evidence type="ECO:0000313" key="1">
    <source>
        <dbReference type="EMBL" id="MDW9257474.1"/>
    </source>
</evidence>
<accession>A0AAW9D6F4</accession>
<name>A0AAW9D6F4_BURTH</name>
<dbReference type="EMBL" id="QXCT01000002">
    <property type="protein sequence ID" value="MDW9257474.1"/>
    <property type="molecule type" value="Genomic_DNA"/>
</dbReference>
<sequence>MRPASGIEATSMPRQCGARDIHIENASLCAPTASLNLNP</sequence>
<comment type="caution">
    <text evidence="1">The sequence shown here is derived from an EMBL/GenBank/DDBJ whole genome shotgun (WGS) entry which is preliminary data.</text>
</comment>